<evidence type="ECO:0000256" key="5">
    <source>
        <dbReference type="ARBA" id="ARBA00022776"/>
    </source>
</evidence>
<dbReference type="Gene3D" id="1.20.5.1430">
    <property type="match status" value="1"/>
</dbReference>
<dbReference type="SUPFAM" id="SSF140612">
    <property type="entry name" value="EB1 dimerisation domain-like"/>
    <property type="match status" value="1"/>
</dbReference>
<dbReference type="STRING" id="105231.A0A1Y1HNJ3"/>
<dbReference type="GO" id="GO:0051233">
    <property type="term" value="C:spindle midzone"/>
    <property type="evidence" value="ECO:0000318"/>
    <property type="project" value="GO_Central"/>
</dbReference>
<feature type="compositionally biased region" description="Low complexity" evidence="10">
    <location>
        <begin position="149"/>
        <end position="172"/>
    </location>
</feature>
<dbReference type="AlphaFoldDB" id="A0A1Y1HNJ3"/>
<dbReference type="PROSITE" id="PS50021">
    <property type="entry name" value="CH"/>
    <property type="match status" value="1"/>
</dbReference>
<dbReference type="InterPro" id="IPR027328">
    <property type="entry name" value="MAPRE"/>
</dbReference>
<evidence type="ECO:0000256" key="1">
    <source>
        <dbReference type="ARBA" id="ARBA00010729"/>
    </source>
</evidence>
<organism evidence="13 14">
    <name type="scientific">Klebsormidium nitens</name>
    <name type="common">Green alga</name>
    <name type="synonym">Ulothrix nitens</name>
    <dbReference type="NCBI Taxonomy" id="105231"/>
    <lineage>
        <taxon>Eukaryota</taxon>
        <taxon>Viridiplantae</taxon>
        <taxon>Streptophyta</taxon>
        <taxon>Klebsormidiophyceae</taxon>
        <taxon>Klebsormidiales</taxon>
        <taxon>Klebsormidiaceae</taxon>
        <taxon>Klebsormidium</taxon>
    </lineage>
</organism>
<dbReference type="GO" id="GO:0005815">
    <property type="term" value="C:microtubule organizing center"/>
    <property type="evidence" value="ECO:0000318"/>
    <property type="project" value="GO_Central"/>
</dbReference>
<feature type="region of interest" description="Disordered" evidence="10">
    <location>
        <begin position="149"/>
        <end position="204"/>
    </location>
</feature>
<dbReference type="Gene3D" id="1.10.418.10">
    <property type="entry name" value="Calponin-like domain"/>
    <property type="match status" value="1"/>
</dbReference>
<dbReference type="GO" id="GO:0031110">
    <property type="term" value="P:regulation of microtubule polymerization or depolymerization"/>
    <property type="evidence" value="ECO:0000318"/>
    <property type="project" value="GO_Central"/>
</dbReference>
<dbReference type="GO" id="GO:0035372">
    <property type="term" value="P:protein localization to microtubule"/>
    <property type="evidence" value="ECO:0000318"/>
    <property type="project" value="GO_Central"/>
</dbReference>
<evidence type="ECO:0000256" key="7">
    <source>
        <dbReference type="ARBA" id="ARBA00023306"/>
    </source>
</evidence>
<dbReference type="GO" id="GO:0009524">
    <property type="term" value="C:phragmoplast"/>
    <property type="evidence" value="ECO:0007669"/>
    <property type="project" value="UniProtKB-SubCell"/>
</dbReference>
<dbReference type="Proteomes" id="UP000054558">
    <property type="component" value="Unassembled WGS sequence"/>
</dbReference>
<reference evidence="13 14" key="1">
    <citation type="journal article" date="2014" name="Nat. Commun.">
        <title>Klebsormidium flaccidum genome reveals primary factors for plant terrestrial adaptation.</title>
        <authorList>
            <person name="Hori K."/>
            <person name="Maruyama F."/>
            <person name="Fujisawa T."/>
            <person name="Togashi T."/>
            <person name="Yamamoto N."/>
            <person name="Seo M."/>
            <person name="Sato S."/>
            <person name="Yamada T."/>
            <person name="Mori H."/>
            <person name="Tajima N."/>
            <person name="Moriyama T."/>
            <person name="Ikeuchi M."/>
            <person name="Watanabe M."/>
            <person name="Wada H."/>
            <person name="Kobayashi K."/>
            <person name="Saito M."/>
            <person name="Masuda T."/>
            <person name="Sasaki-Sekimoto Y."/>
            <person name="Mashiguchi K."/>
            <person name="Awai K."/>
            <person name="Shimojima M."/>
            <person name="Masuda S."/>
            <person name="Iwai M."/>
            <person name="Nobusawa T."/>
            <person name="Narise T."/>
            <person name="Kondo S."/>
            <person name="Saito H."/>
            <person name="Sato R."/>
            <person name="Murakawa M."/>
            <person name="Ihara Y."/>
            <person name="Oshima-Yamada Y."/>
            <person name="Ohtaka K."/>
            <person name="Satoh M."/>
            <person name="Sonobe K."/>
            <person name="Ishii M."/>
            <person name="Ohtani R."/>
            <person name="Kanamori-Sato M."/>
            <person name="Honoki R."/>
            <person name="Miyazaki D."/>
            <person name="Mochizuki H."/>
            <person name="Umetsu J."/>
            <person name="Higashi K."/>
            <person name="Shibata D."/>
            <person name="Kamiya Y."/>
            <person name="Sato N."/>
            <person name="Nakamura Y."/>
            <person name="Tabata S."/>
            <person name="Ida S."/>
            <person name="Kurokawa K."/>
            <person name="Ohta H."/>
        </authorList>
    </citation>
    <scope>NUCLEOTIDE SEQUENCE [LARGE SCALE GENOMIC DNA]</scope>
    <source>
        <strain evidence="13 14">NIES-2285</strain>
    </source>
</reference>
<comment type="similarity">
    <text evidence="1">Belongs to the MAPRE family.</text>
</comment>
<evidence type="ECO:0000259" key="12">
    <source>
        <dbReference type="PROSITE" id="PS51230"/>
    </source>
</evidence>
<dbReference type="GO" id="GO:0005881">
    <property type="term" value="C:cytoplasmic microtubule"/>
    <property type="evidence" value="ECO:0000318"/>
    <property type="project" value="GO_Central"/>
</dbReference>
<gene>
    <name evidence="13" type="ORF">KFL_000180220</name>
</gene>
<evidence type="ECO:0000256" key="3">
    <source>
        <dbReference type="ARBA" id="ARBA00022618"/>
    </source>
</evidence>
<feature type="compositionally biased region" description="Low complexity" evidence="10">
    <location>
        <begin position="189"/>
        <end position="200"/>
    </location>
</feature>
<protein>
    <submittedName>
        <fullName evidence="13">Microtubule-binding protein involved in cell cycle control</fullName>
    </submittedName>
</protein>
<dbReference type="InterPro" id="IPR004953">
    <property type="entry name" value="EB1_C"/>
</dbReference>
<dbReference type="GO" id="GO:0051301">
    <property type="term" value="P:cell division"/>
    <property type="evidence" value="ECO:0007669"/>
    <property type="project" value="UniProtKB-KW"/>
</dbReference>
<keyword evidence="4 9" id="KW-0493">Microtubule</keyword>
<dbReference type="GO" id="GO:0051010">
    <property type="term" value="F:microtubule plus-end binding"/>
    <property type="evidence" value="ECO:0000318"/>
    <property type="project" value="GO_Central"/>
</dbReference>
<dbReference type="Pfam" id="PF03271">
    <property type="entry name" value="EB1"/>
    <property type="match status" value="1"/>
</dbReference>
<name>A0A1Y1HNJ3_KLENI</name>
<dbReference type="EMBL" id="DF236967">
    <property type="protein sequence ID" value="GAQ78739.1"/>
    <property type="molecule type" value="Genomic_DNA"/>
</dbReference>
<keyword evidence="5" id="KW-0498">Mitosis</keyword>
<dbReference type="InterPro" id="IPR001715">
    <property type="entry name" value="CH_dom"/>
</dbReference>
<proteinExistence type="inferred from homology"/>
<evidence type="ECO:0000313" key="14">
    <source>
        <dbReference type="Proteomes" id="UP000054558"/>
    </source>
</evidence>
<keyword evidence="14" id="KW-1185">Reference proteome</keyword>
<dbReference type="GO" id="GO:0035371">
    <property type="term" value="C:microtubule plus-end"/>
    <property type="evidence" value="ECO:0000318"/>
    <property type="project" value="GO_Central"/>
</dbReference>
<feature type="domain" description="Calponin-homology (CH)" evidence="11">
    <location>
        <begin position="13"/>
        <end position="115"/>
    </location>
</feature>
<evidence type="ECO:0000256" key="2">
    <source>
        <dbReference type="ARBA" id="ARBA00022490"/>
    </source>
</evidence>
<feature type="domain" description="EB1 C-terminal" evidence="12">
    <location>
        <begin position="199"/>
        <end position="269"/>
    </location>
</feature>
<accession>A0A1Y1HNJ3</accession>
<dbReference type="SUPFAM" id="SSF47576">
    <property type="entry name" value="Calponin-homology domain, CH-domain"/>
    <property type="match status" value="1"/>
</dbReference>
<dbReference type="FunFam" id="1.10.418.10:FF:000028">
    <property type="entry name" value="RP/EB family microtubule-associated protein"/>
    <property type="match status" value="1"/>
</dbReference>
<evidence type="ECO:0000256" key="9">
    <source>
        <dbReference type="PROSITE-ProRule" id="PRU00576"/>
    </source>
</evidence>
<dbReference type="Pfam" id="PF00307">
    <property type="entry name" value="CH"/>
    <property type="match status" value="1"/>
</dbReference>
<feature type="region of interest" description="Disordered" evidence="10">
    <location>
        <begin position="282"/>
        <end position="323"/>
    </location>
</feature>
<evidence type="ECO:0000256" key="8">
    <source>
        <dbReference type="ARBA" id="ARBA00060413"/>
    </source>
</evidence>
<dbReference type="InterPro" id="IPR036872">
    <property type="entry name" value="CH_dom_sf"/>
</dbReference>
<dbReference type="PANTHER" id="PTHR10623">
    <property type="entry name" value="MICROTUBULE-ASSOCIATED PROTEIN RP/EB FAMILY MEMBER"/>
    <property type="match status" value="1"/>
</dbReference>
<dbReference type="OrthoDB" id="2119228at2759"/>
<dbReference type="GO" id="GO:0009652">
    <property type="term" value="P:thigmotropism"/>
    <property type="evidence" value="ECO:0007669"/>
    <property type="project" value="UniProtKB-ARBA"/>
</dbReference>
<evidence type="ECO:0000313" key="13">
    <source>
        <dbReference type="EMBL" id="GAQ78739.1"/>
    </source>
</evidence>
<dbReference type="OMA" id="HTHWIKH"/>
<evidence type="ECO:0000259" key="11">
    <source>
        <dbReference type="PROSITE" id="PS50021"/>
    </source>
</evidence>
<comment type="subcellular location">
    <subcellularLocation>
        <location evidence="8">Cytoplasm</location>
        <location evidence="8">Cytoskeleton</location>
        <location evidence="8">Phragmoplast</location>
    </subcellularLocation>
</comment>
<keyword evidence="3" id="KW-0132">Cell division</keyword>
<keyword evidence="7" id="KW-0131">Cell cycle</keyword>
<evidence type="ECO:0000256" key="10">
    <source>
        <dbReference type="SAM" id="MobiDB-lite"/>
    </source>
</evidence>
<dbReference type="InterPro" id="IPR036133">
    <property type="entry name" value="EB1_C_sf"/>
</dbReference>
<keyword evidence="6" id="KW-0206">Cytoskeleton</keyword>
<evidence type="ECO:0000256" key="6">
    <source>
        <dbReference type="ARBA" id="ARBA00023212"/>
    </source>
</evidence>
<sequence>MAANIGMMDGAYFVGRGEILSWINNTLALNLQKVEEAANGAVACQLMDATHPGQVPMHKVSFEARSEYEMINNYKVLQDVFNKLKIQKYIEVAKLVKARPLDNLEFLQWLKRYCDSINGGVVSSSYDAVERRGSSKGGASASRKVAASGGAAAAAPRPAGESSSSGAAARPRSAVRRGSETTVRVGLKGASMSNGSASSSPQLEKEVQRLNEQVTELKLSVDSLEKERDFYFAKLRDIEILCQTPELATLPVVVAVQKILYAADDSPTVITEAQAVVATAAADDLQRSQDKTQTTTVTGAAEEPSTPPHTAIESGEMLEKHAL</sequence>
<evidence type="ECO:0000256" key="4">
    <source>
        <dbReference type="ARBA" id="ARBA00022701"/>
    </source>
</evidence>
<keyword evidence="2" id="KW-0963">Cytoplasm</keyword>
<dbReference type="GO" id="GO:0051225">
    <property type="term" value="P:spindle assembly"/>
    <property type="evidence" value="ECO:0000318"/>
    <property type="project" value="GO_Central"/>
</dbReference>
<dbReference type="PROSITE" id="PS51230">
    <property type="entry name" value="EB1_C"/>
    <property type="match status" value="1"/>
</dbReference>